<dbReference type="EMBL" id="JH005383">
    <property type="protein sequence ID" value="EGW14877.1"/>
    <property type="molecule type" value="Genomic_DNA"/>
</dbReference>
<dbReference type="SUPFAM" id="SSF49830">
    <property type="entry name" value="ENV polyprotein, receptor-binding domain"/>
    <property type="match status" value="1"/>
</dbReference>
<evidence type="ECO:0000313" key="2">
    <source>
        <dbReference type="Proteomes" id="UP000001075"/>
    </source>
</evidence>
<gene>
    <name evidence="1" type="ORF">I79_025343</name>
</gene>
<sequence length="128" mass="15034">MGADPLWGTPSHFMPQPRPVNTSIRYATIPNCYNLFTRTYLSKAPIYVCPGSHRDRSLEARCGFENDYFCASWGCETTGDTYWKHRCRSFQVFVRKLRRAYGKSEWNSVERLKDNQPSYKLDHIAKER</sequence>
<dbReference type="Gene3D" id="3.90.310.10">
    <property type="entry name" value="ENV polyprotein, receptor-binding domain"/>
    <property type="match status" value="1"/>
</dbReference>
<dbReference type="GO" id="GO:0005730">
    <property type="term" value="C:nucleolus"/>
    <property type="evidence" value="ECO:0007669"/>
    <property type="project" value="InterPro"/>
</dbReference>
<dbReference type="GO" id="GO:0042254">
    <property type="term" value="P:ribosome biogenesis"/>
    <property type="evidence" value="ECO:0007669"/>
    <property type="project" value="InterPro"/>
</dbReference>
<dbReference type="AlphaFoldDB" id="G3IN31"/>
<protein>
    <submittedName>
        <fullName evidence="1">Pescadillo-like</fullName>
    </submittedName>
</protein>
<name>G3IN31_CRIGR</name>
<dbReference type="InterPro" id="IPR008981">
    <property type="entry name" value="FMuLV_rcpt-bd"/>
</dbReference>
<dbReference type="InterPro" id="IPR018154">
    <property type="entry name" value="TLV/ENV_coat_polyprotein"/>
</dbReference>
<dbReference type="Proteomes" id="UP000001075">
    <property type="component" value="Unassembled WGS sequence"/>
</dbReference>
<dbReference type="Pfam" id="PF00429">
    <property type="entry name" value="TLV_coat"/>
    <property type="match status" value="1"/>
</dbReference>
<evidence type="ECO:0000313" key="1">
    <source>
        <dbReference type="EMBL" id="EGW14877.1"/>
    </source>
</evidence>
<accession>G3IN31</accession>
<dbReference type="InParanoid" id="G3IN31"/>
<dbReference type="GlyGen" id="G3IN31">
    <property type="glycosylation" value="1 site"/>
</dbReference>
<reference evidence="2" key="1">
    <citation type="journal article" date="2011" name="Nat. Biotechnol.">
        <title>The genomic sequence of the Chinese hamster ovary (CHO)-K1 cell line.</title>
        <authorList>
            <person name="Xu X."/>
            <person name="Nagarajan H."/>
            <person name="Lewis N.E."/>
            <person name="Pan S."/>
            <person name="Cai Z."/>
            <person name="Liu X."/>
            <person name="Chen W."/>
            <person name="Xie M."/>
            <person name="Wang W."/>
            <person name="Hammond S."/>
            <person name="Andersen M.R."/>
            <person name="Neff N."/>
            <person name="Passarelli B."/>
            <person name="Koh W."/>
            <person name="Fan H.C."/>
            <person name="Wang J."/>
            <person name="Gui Y."/>
            <person name="Lee K.H."/>
            <person name="Betenbaugh M.J."/>
            <person name="Quake S.R."/>
            <person name="Famili I."/>
            <person name="Palsson B.O."/>
            <person name="Wang J."/>
        </authorList>
    </citation>
    <scope>NUCLEOTIDE SEQUENCE [LARGE SCALE GENOMIC DNA]</scope>
    <source>
        <strain evidence="2">CHO K1 cell line</strain>
    </source>
</reference>
<proteinExistence type="predicted"/>
<organism evidence="1 2">
    <name type="scientific">Cricetulus griseus</name>
    <name type="common">Chinese hamster</name>
    <name type="synonym">Cricetulus barabensis griseus</name>
    <dbReference type="NCBI Taxonomy" id="10029"/>
    <lineage>
        <taxon>Eukaryota</taxon>
        <taxon>Metazoa</taxon>
        <taxon>Chordata</taxon>
        <taxon>Craniata</taxon>
        <taxon>Vertebrata</taxon>
        <taxon>Euteleostomi</taxon>
        <taxon>Mammalia</taxon>
        <taxon>Eutheria</taxon>
        <taxon>Euarchontoglires</taxon>
        <taxon>Glires</taxon>
        <taxon>Rodentia</taxon>
        <taxon>Myomorpha</taxon>
        <taxon>Muroidea</taxon>
        <taxon>Cricetidae</taxon>
        <taxon>Cricetinae</taxon>
        <taxon>Cricetulus</taxon>
    </lineage>
</organism>
<dbReference type="STRING" id="10029.G3IN31"/>